<dbReference type="AlphaFoldDB" id="A0A2K3LQ78"/>
<dbReference type="ExpressionAtlas" id="A0A2K3LQ78">
    <property type="expression patterns" value="baseline"/>
</dbReference>
<dbReference type="EMBL" id="ASHM01038445">
    <property type="protein sequence ID" value="PNX80688.1"/>
    <property type="molecule type" value="Genomic_DNA"/>
</dbReference>
<dbReference type="STRING" id="57577.A0A2K3LQ78"/>
<evidence type="ECO:0000313" key="1">
    <source>
        <dbReference type="EMBL" id="PNX61896.1"/>
    </source>
</evidence>
<evidence type="ECO:0000313" key="2">
    <source>
        <dbReference type="EMBL" id="PNX80688.1"/>
    </source>
</evidence>
<dbReference type="PANTHER" id="PTHR47057">
    <property type="entry name" value="AFADIN/ALPHA-ACTININ-BINDING"/>
    <property type="match status" value="1"/>
</dbReference>
<evidence type="ECO:0000313" key="3">
    <source>
        <dbReference type="Proteomes" id="UP000236291"/>
    </source>
</evidence>
<dbReference type="Proteomes" id="UP000236291">
    <property type="component" value="Unassembled WGS sequence"/>
</dbReference>
<dbReference type="EMBL" id="ASHM01086369">
    <property type="protein sequence ID" value="PNX61896.1"/>
    <property type="molecule type" value="Genomic_DNA"/>
</dbReference>
<accession>A0A2K3LQ78</accession>
<comment type="caution">
    <text evidence="2">The sequence shown here is derived from an EMBL/GenBank/DDBJ whole genome shotgun (WGS) entry which is preliminary data.</text>
</comment>
<dbReference type="PANTHER" id="PTHR47057:SF1">
    <property type="entry name" value="AFADIN_ALPHA-ACTININ-BINDING PROTEIN"/>
    <property type="match status" value="1"/>
</dbReference>
<proteinExistence type="predicted"/>
<protein>
    <submittedName>
        <fullName evidence="2">Afadin/alpha-actinin-binding protein</fullName>
    </submittedName>
</protein>
<reference evidence="2 3" key="1">
    <citation type="journal article" date="2014" name="Am. J. Bot.">
        <title>Genome assembly and annotation for red clover (Trifolium pratense; Fabaceae).</title>
        <authorList>
            <person name="Istvanek J."/>
            <person name="Jaros M."/>
            <person name="Krenek A."/>
            <person name="Repkova J."/>
        </authorList>
    </citation>
    <scope>NUCLEOTIDE SEQUENCE [LARGE SCALE GENOMIC DNA]</scope>
    <source>
        <strain evidence="3">cv. Tatra</strain>
        <tissue evidence="2">Young leaves</tissue>
    </source>
</reference>
<organism evidence="2 3">
    <name type="scientific">Trifolium pratense</name>
    <name type="common">Red clover</name>
    <dbReference type="NCBI Taxonomy" id="57577"/>
    <lineage>
        <taxon>Eukaryota</taxon>
        <taxon>Viridiplantae</taxon>
        <taxon>Streptophyta</taxon>
        <taxon>Embryophyta</taxon>
        <taxon>Tracheophyta</taxon>
        <taxon>Spermatophyta</taxon>
        <taxon>Magnoliopsida</taxon>
        <taxon>eudicotyledons</taxon>
        <taxon>Gunneridae</taxon>
        <taxon>Pentapetalae</taxon>
        <taxon>rosids</taxon>
        <taxon>fabids</taxon>
        <taxon>Fabales</taxon>
        <taxon>Fabaceae</taxon>
        <taxon>Papilionoideae</taxon>
        <taxon>50 kb inversion clade</taxon>
        <taxon>NPAAA clade</taxon>
        <taxon>Hologalegina</taxon>
        <taxon>IRL clade</taxon>
        <taxon>Trifolieae</taxon>
        <taxon>Trifolium</taxon>
    </lineage>
</organism>
<name>A0A2K3LQ78_TRIPR</name>
<sequence length="63" mass="6878">MPPTEGDLDLRPSSHSAFTTGEHTFADVGNLEHCAKYLNQSLVTFGFPASLDLFANDPVRIDL</sequence>
<reference evidence="2 3" key="2">
    <citation type="journal article" date="2017" name="Front. Plant Sci.">
        <title>Gene Classification and Mining of Molecular Markers Useful in Red Clover (Trifolium pratense) Breeding.</title>
        <authorList>
            <person name="Istvanek J."/>
            <person name="Dluhosova J."/>
            <person name="Dluhos P."/>
            <person name="Patkova L."/>
            <person name="Nedelnik J."/>
            <person name="Repkova J."/>
        </authorList>
    </citation>
    <scope>NUCLEOTIDE SEQUENCE [LARGE SCALE GENOMIC DNA]</scope>
    <source>
        <strain evidence="3">cv. Tatra</strain>
        <tissue evidence="2">Young leaves</tissue>
    </source>
</reference>
<gene>
    <name evidence="2" type="ORF">L195_g036697</name>
    <name evidence="1" type="ORF">L195_g052692</name>
</gene>